<proteinExistence type="predicted"/>
<gene>
    <name evidence="1" type="ORF">Adt_18372</name>
</gene>
<accession>A0ABD1TJ71</accession>
<sequence length="104" mass="12146">MASFFILGNWQFALGDSRRDCVVPARYHKLKEVKSEWPRSEEANKSLAEERVHVDGMVAQWKTSPTFAAMQHEIYCDNLDNVAAFIEEKRPELDIDFLRETVRE</sequence>
<dbReference type="AlphaFoldDB" id="A0ABD1TJ71"/>
<name>A0ABD1TJ71_9LAMI</name>
<reference evidence="2" key="1">
    <citation type="submission" date="2024-07" db="EMBL/GenBank/DDBJ databases">
        <title>Two chromosome-level genome assemblies of Korean endemic species Abeliophyllum distichum and Forsythia ovata (Oleaceae).</title>
        <authorList>
            <person name="Jang H."/>
        </authorList>
    </citation>
    <scope>NUCLEOTIDE SEQUENCE [LARGE SCALE GENOMIC DNA]</scope>
</reference>
<dbReference type="EMBL" id="JBFOLK010000005">
    <property type="protein sequence ID" value="KAL2512772.1"/>
    <property type="molecule type" value="Genomic_DNA"/>
</dbReference>
<organism evidence="1 2">
    <name type="scientific">Abeliophyllum distichum</name>
    <dbReference type="NCBI Taxonomy" id="126358"/>
    <lineage>
        <taxon>Eukaryota</taxon>
        <taxon>Viridiplantae</taxon>
        <taxon>Streptophyta</taxon>
        <taxon>Embryophyta</taxon>
        <taxon>Tracheophyta</taxon>
        <taxon>Spermatophyta</taxon>
        <taxon>Magnoliopsida</taxon>
        <taxon>eudicotyledons</taxon>
        <taxon>Gunneridae</taxon>
        <taxon>Pentapetalae</taxon>
        <taxon>asterids</taxon>
        <taxon>lamiids</taxon>
        <taxon>Lamiales</taxon>
        <taxon>Oleaceae</taxon>
        <taxon>Forsythieae</taxon>
        <taxon>Abeliophyllum</taxon>
    </lineage>
</organism>
<evidence type="ECO:0000313" key="1">
    <source>
        <dbReference type="EMBL" id="KAL2512772.1"/>
    </source>
</evidence>
<comment type="caution">
    <text evidence="1">The sequence shown here is derived from an EMBL/GenBank/DDBJ whole genome shotgun (WGS) entry which is preliminary data.</text>
</comment>
<protein>
    <submittedName>
        <fullName evidence="1">Uncharacterized protein</fullName>
    </submittedName>
</protein>
<keyword evidence="2" id="KW-1185">Reference proteome</keyword>
<dbReference type="Proteomes" id="UP001604336">
    <property type="component" value="Unassembled WGS sequence"/>
</dbReference>
<evidence type="ECO:0000313" key="2">
    <source>
        <dbReference type="Proteomes" id="UP001604336"/>
    </source>
</evidence>